<evidence type="ECO:0000259" key="2">
    <source>
        <dbReference type="Pfam" id="PF08327"/>
    </source>
</evidence>
<evidence type="ECO:0000256" key="1">
    <source>
        <dbReference type="ARBA" id="ARBA00006817"/>
    </source>
</evidence>
<accession>A0A5B2X099</accession>
<dbReference type="Pfam" id="PF08327">
    <property type="entry name" value="AHSA1"/>
    <property type="match status" value="1"/>
</dbReference>
<name>A0A5B2X099_9PSEU</name>
<reference evidence="3 4" key="2">
    <citation type="submission" date="2019-09" db="EMBL/GenBank/DDBJ databases">
        <authorList>
            <person name="Jin C."/>
        </authorList>
    </citation>
    <scope>NUCLEOTIDE SEQUENCE [LARGE SCALE GENOMIC DNA]</scope>
    <source>
        <strain evidence="3 4">AN110305</strain>
    </source>
</reference>
<dbReference type="CDD" id="cd08893">
    <property type="entry name" value="SRPBCC_CalC_Aha1-like_GntR-HTH"/>
    <property type="match status" value="1"/>
</dbReference>
<reference evidence="3 4" key="1">
    <citation type="submission" date="2019-09" db="EMBL/GenBank/DDBJ databases">
        <title>Goodfellowia gen. nov., a new genus of the Pseudonocardineae related to Actinoalloteichus, containing Goodfellowia coeruleoviolacea gen. nov., comb. nov. gen. nov., comb. nov.</title>
        <authorList>
            <person name="Labeda D."/>
        </authorList>
    </citation>
    <scope>NUCLEOTIDE SEQUENCE [LARGE SCALE GENOMIC DNA]</scope>
    <source>
        <strain evidence="3 4">AN110305</strain>
    </source>
</reference>
<protein>
    <submittedName>
        <fullName evidence="3">Transcriptional regulator</fullName>
    </submittedName>
</protein>
<dbReference type="InterPro" id="IPR013538">
    <property type="entry name" value="ASHA1/2-like_C"/>
</dbReference>
<dbReference type="Gene3D" id="3.30.530.20">
    <property type="match status" value="1"/>
</dbReference>
<dbReference type="Proteomes" id="UP000323454">
    <property type="component" value="Unassembled WGS sequence"/>
</dbReference>
<dbReference type="RefSeq" id="WP_149852515.1">
    <property type="nucleotide sequence ID" value="NZ_VUOB01000052.1"/>
</dbReference>
<organism evidence="3 4">
    <name type="scientific">Solihabitans fulvus</name>
    <dbReference type="NCBI Taxonomy" id="1892852"/>
    <lineage>
        <taxon>Bacteria</taxon>
        <taxon>Bacillati</taxon>
        <taxon>Actinomycetota</taxon>
        <taxon>Actinomycetes</taxon>
        <taxon>Pseudonocardiales</taxon>
        <taxon>Pseudonocardiaceae</taxon>
        <taxon>Solihabitans</taxon>
    </lineage>
</organism>
<comment type="caution">
    <text evidence="3">The sequence shown here is derived from an EMBL/GenBank/DDBJ whole genome shotgun (WGS) entry which is preliminary data.</text>
</comment>
<comment type="similarity">
    <text evidence="1">Belongs to the AHA1 family.</text>
</comment>
<proteinExistence type="inferred from homology"/>
<evidence type="ECO:0000313" key="3">
    <source>
        <dbReference type="EMBL" id="KAA2256326.1"/>
    </source>
</evidence>
<evidence type="ECO:0000313" key="4">
    <source>
        <dbReference type="Proteomes" id="UP000323454"/>
    </source>
</evidence>
<keyword evidence="4" id="KW-1185">Reference proteome</keyword>
<dbReference type="AlphaFoldDB" id="A0A5B2X099"/>
<dbReference type="SUPFAM" id="SSF55961">
    <property type="entry name" value="Bet v1-like"/>
    <property type="match status" value="1"/>
</dbReference>
<dbReference type="OrthoDB" id="9815653at2"/>
<dbReference type="InterPro" id="IPR023393">
    <property type="entry name" value="START-like_dom_sf"/>
</dbReference>
<sequence length="165" mass="18190">MTASKEITATVHVSRVFIRATPEAVWKAITDPEWNGKYGYHFRADYDLRPGGDYRVHANDEARTAGAPEVMIDGEIIESDPPTKLVQTWRAHFTEETLAEGFTRLTWELEPEGDLTRLTVTHELPDASGLAVYVSGNAPEGAGGGWPFILSDLKTLLETGKSFAN</sequence>
<dbReference type="EMBL" id="VUOB01000052">
    <property type="protein sequence ID" value="KAA2256326.1"/>
    <property type="molecule type" value="Genomic_DNA"/>
</dbReference>
<feature type="domain" description="Activator of Hsp90 ATPase homologue 1/2-like C-terminal" evidence="2">
    <location>
        <begin position="20"/>
        <end position="158"/>
    </location>
</feature>
<gene>
    <name evidence="3" type="ORF">F0L68_26430</name>
</gene>